<reference evidence="1 2" key="1">
    <citation type="submission" date="2019-08" db="EMBL/GenBank/DDBJ databases">
        <title>Deep-cultivation of Planctomycetes and their phenomic and genomic characterization uncovers novel biology.</title>
        <authorList>
            <person name="Wiegand S."/>
            <person name="Jogler M."/>
            <person name="Boedeker C."/>
            <person name="Pinto D."/>
            <person name="Vollmers J."/>
            <person name="Rivas-Marin E."/>
            <person name="Kohn T."/>
            <person name="Peeters S.H."/>
            <person name="Heuer A."/>
            <person name="Rast P."/>
            <person name="Oberbeckmann S."/>
            <person name="Bunk B."/>
            <person name="Jeske O."/>
            <person name="Meyerdierks A."/>
            <person name="Storesund J.E."/>
            <person name="Kallscheuer N."/>
            <person name="Luecker S."/>
            <person name="Lage O.M."/>
            <person name="Pohl T."/>
            <person name="Merkel B.J."/>
            <person name="Hornburger P."/>
            <person name="Mueller R.-W."/>
            <person name="Bruemmer F."/>
            <person name="Labrenz M."/>
            <person name="Spormann A.M."/>
            <person name="Op Den Camp H."/>
            <person name="Overmann J."/>
            <person name="Amann R."/>
            <person name="Jetten M.S.M."/>
            <person name="Mascher T."/>
            <person name="Medema M.H."/>
            <person name="Devos D.P."/>
            <person name="Kaster A.-K."/>
            <person name="Ovreas L."/>
            <person name="Rohde M."/>
            <person name="Galperin M.Y."/>
            <person name="Jogler C."/>
        </authorList>
    </citation>
    <scope>NUCLEOTIDE SEQUENCE [LARGE SCALE GENOMIC DNA]</scope>
    <source>
        <strain evidence="1 2">LF1</strain>
    </source>
</reference>
<proteinExistence type="predicted"/>
<dbReference type="AlphaFoldDB" id="A0A5B1CNI2"/>
<organism evidence="1 2">
    <name type="scientific">Rubripirellula obstinata</name>
    <dbReference type="NCBI Taxonomy" id="406547"/>
    <lineage>
        <taxon>Bacteria</taxon>
        <taxon>Pseudomonadati</taxon>
        <taxon>Planctomycetota</taxon>
        <taxon>Planctomycetia</taxon>
        <taxon>Pirellulales</taxon>
        <taxon>Pirellulaceae</taxon>
        <taxon>Rubripirellula</taxon>
    </lineage>
</organism>
<name>A0A5B1CNI2_9BACT</name>
<evidence type="ECO:0000313" key="2">
    <source>
        <dbReference type="Proteomes" id="UP000322699"/>
    </source>
</evidence>
<comment type="caution">
    <text evidence="1">The sequence shown here is derived from an EMBL/GenBank/DDBJ whole genome shotgun (WGS) entry which is preliminary data.</text>
</comment>
<protein>
    <submittedName>
        <fullName evidence="1">Uncharacterized protein</fullName>
    </submittedName>
</protein>
<dbReference type="Proteomes" id="UP000322699">
    <property type="component" value="Unassembled WGS sequence"/>
</dbReference>
<dbReference type="EMBL" id="VRLW01000001">
    <property type="protein sequence ID" value="KAA1261851.1"/>
    <property type="molecule type" value="Genomic_DNA"/>
</dbReference>
<evidence type="ECO:0000313" key="1">
    <source>
        <dbReference type="EMBL" id="KAA1261851.1"/>
    </source>
</evidence>
<sequence>MKSFGPGKHVFVRLAAWASPRASTLNETRGAMPTRLNDLEMLHRAPEARPLTRPRLTLVGRLSRSGWDLGGIESHEVISGQFLNQPGYAACRI</sequence>
<gene>
    <name evidence="1" type="ORF">LF1_44120</name>
</gene>
<accession>A0A5B1CNI2</accession>
<keyword evidence="2" id="KW-1185">Reference proteome</keyword>